<name>A0A1I2I0E8_9BACL</name>
<accession>A0A1I2I0E8</accession>
<evidence type="ECO:0000313" key="1">
    <source>
        <dbReference type="EMBL" id="SFF34336.1"/>
    </source>
</evidence>
<sequence>MDRPYRLLLAPTSQARDKSGPQLVATEPLADHVIVATLCRVVAKDEAKAKSKLARKTTT</sequence>
<gene>
    <name evidence="1" type="ORF">SAMN04487969_1281</name>
</gene>
<dbReference type="AlphaFoldDB" id="A0A1I2I0E8"/>
<evidence type="ECO:0000313" key="2">
    <source>
        <dbReference type="Proteomes" id="UP000183410"/>
    </source>
</evidence>
<dbReference type="Proteomes" id="UP000183410">
    <property type="component" value="Unassembled WGS sequence"/>
</dbReference>
<organism evidence="1 2">
    <name type="scientific">Paenibacillus algorifonticola</name>
    <dbReference type="NCBI Taxonomy" id="684063"/>
    <lineage>
        <taxon>Bacteria</taxon>
        <taxon>Bacillati</taxon>
        <taxon>Bacillota</taxon>
        <taxon>Bacilli</taxon>
        <taxon>Bacillales</taxon>
        <taxon>Paenibacillaceae</taxon>
        <taxon>Paenibacillus</taxon>
    </lineage>
</organism>
<keyword evidence="2" id="KW-1185">Reference proteome</keyword>
<dbReference type="EMBL" id="FONN01000028">
    <property type="protein sequence ID" value="SFF34336.1"/>
    <property type="molecule type" value="Genomic_DNA"/>
</dbReference>
<protein>
    <submittedName>
        <fullName evidence="1">Uncharacterized protein</fullName>
    </submittedName>
</protein>
<proteinExistence type="predicted"/>
<reference evidence="2" key="1">
    <citation type="submission" date="2016-10" db="EMBL/GenBank/DDBJ databases">
        <authorList>
            <person name="Varghese N."/>
            <person name="Submissions S."/>
        </authorList>
    </citation>
    <scope>NUCLEOTIDE SEQUENCE [LARGE SCALE GENOMIC DNA]</scope>
    <source>
        <strain evidence="2">CGMCC 1.10223</strain>
    </source>
</reference>